<name>A0ABQ0D9B7_9EUKA</name>
<feature type="compositionally biased region" description="Basic and acidic residues" evidence="1">
    <location>
        <begin position="435"/>
        <end position="453"/>
    </location>
</feature>
<protein>
    <recommendedName>
        <fullName evidence="2">Rho-GAP domain-containing protein</fullName>
    </recommendedName>
</protein>
<dbReference type="CDD" id="cd00159">
    <property type="entry name" value="RhoGAP"/>
    <property type="match status" value="1"/>
</dbReference>
<reference evidence="3 4" key="1">
    <citation type="journal article" date="2019" name="PLoS Negl. Trop. Dis.">
        <title>Whole genome sequencing of Entamoeba nuttalli reveals mammalian host-related molecular signatures and a novel octapeptide-repeat surface protein.</title>
        <authorList>
            <person name="Tanaka M."/>
            <person name="Makiuchi T."/>
            <person name="Komiyama T."/>
            <person name="Shiina T."/>
            <person name="Osaki K."/>
            <person name="Tachibana H."/>
        </authorList>
    </citation>
    <scope>NUCLEOTIDE SEQUENCE [LARGE SCALE GENOMIC DNA]</scope>
    <source>
        <strain evidence="3 4">P19-061405</strain>
    </source>
</reference>
<feature type="domain" description="Rho-GAP" evidence="2">
    <location>
        <begin position="113"/>
        <end position="300"/>
    </location>
</feature>
<feature type="region of interest" description="Disordered" evidence="1">
    <location>
        <begin position="557"/>
        <end position="606"/>
    </location>
</feature>
<feature type="compositionally biased region" description="Basic and acidic residues" evidence="1">
    <location>
        <begin position="400"/>
        <end position="410"/>
    </location>
</feature>
<sequence>MTKEVSAVCDVFCEGYKKWKQELVVYDINEQMLVIYTNEKRLRPSFRMSLNDGIFVKLLNGRTIEDKKIEYGFVLIDKRDHSFVRIVFNNSKTHAQFYIPIARECECFGCFGIPLDIAVQRGEWKVPLPIYRAIQYLLEGDNLQTDGLFRVSAAGSLLSQTRNRLDKGKDIDPSEFCDANVAAGIIKLYLRSLPDSLIPIEFSDKFMNIVRLEDPQQQIEQIKEFIKTLPEPNLFVFKYLFMFLTKVMAESKINKMVASNIAIVFSPNLLFYEDSQDGLMLSKNVNDLIAKIVEHYNEICGTMEEFPGDFPKFNPQKEQVDHEDFIIKKKNLILRKSVLFTDIGKKVGLKKETAEEKKAKEEEIEKEKTKEEMEKKERERLTKSSNNLNVPESSSSNASLEKDDKSDDSSKSIQTPRGGLFDSIVNFPKNHLRPTPKEDKEERKQGKEGKKEVLMKRKSIKQKSDPMEILNMRVGIIESQIQAIFQMMIEMNKTIDAIAIKNGITPIHEQVEKVPQPLDSFISSESCISDHSSCVSDSKSHNSSKISEMSIDVVASEPVTPSISTPRVVENQSCKESSAEEKIPKRKVTKQDESKKKRLSRVFGSK</sequence>
<proteinExistence type="predicted"/>
<organism evidence="3 4">
    <name type="scientific">Entamoeba nuttalli</name>
    <dbReference type="NCBI Taxonomy" id="412467"/>
    <lineage>
        <taxon>Eukaryota</taxon>
        <taxon>Amoebozoa</taxon>
        <taxon>Evosea</taxon>
        <taxon>Archamoebae</taxon>
        <taxon>Mastigamoebida</taxon>
        <taxon>Entamoebidae</taxon>
        <taxon>Entamoeba</taxon>
    </lineage>
</organism>
<feature type="compositionally biased region" description="Polar residues" evidence="1">
    <location>
        <begin position="383"/>
        <end position="399"/>
    </location>
</feature>
<dbReference type="Gene3D" id="1.10.555.10">
    <property type="entry name" value="Rho GTPase activation protein"/>
    <property type="match status" value="1"/>
</dbReference>
<evidence type="ECO:0000313" key="4">
    <source>
        <dbReference type="Proteomes" id="UP001628156"/>
    </source>
</evidence>
<dbReference type="Proteomes" id="UP001628156">
    <property type="component" value="Unassembled WGS sequence"/>
</dbReference>
<dbReference type="Pfam" id="PF00620">
    <property type="entry name" value="RhoGAP"/>
    <property type="match status" value="1"/>
</dbReference>
<evidence type="ECO:0000313" key="3">
    <source>
        <dbReference type="EMBL" id="GAB1219463.1"/>
    </source>
</evidence>
<dbReference type="EMBL" id="BAAFRS010000036">
    <property type="protein sequence ID" value="GAB1219463.1"/>
    <property type="molecule type" value="Genomic_DNA"/>
</dbReference>
<dbReference type="PANTHER" id="PTHR45808:SF2">
    <property type="entry name" value="RHO GTPASE-ACTIVATING PROTEIN 68F"/>
    <property type="match status" value="1"/>
</dbReference>
<dbReference type="PANTHER" id="PTHR45808">
    <property type="entry name" value="RHO GTPASE-ACTIVATING PROTEIN 68F"/>
    <property type="match status" value="1"/>
</dbReference>
<evidence type="ECO:0000259" key="2">
    <source>
        <dbReference type="PROSITE" id="PS50238"/>
    </source>
</evidence>
<feature type="compositionally biased region" description="Basic and acidic residues" evidence="1">
    <location>
        <begin position="351"/>
        <end position="382"/>
    </location>
</feature>
<comment type="caution">
    <text evidence="3">The sequence shown here is derived from an EMBL/GenBank/DDBJ whole genome shotgun (WGS) entry which is preliminary data.</text>
</comment>
<dbReference type="SUPFAM" id="SSF48350">
    <property type="entry name" value="GTPase activation domain, GAP"/>
    <property type="match status" value="1"/>
</dbReference>
<feature type="region of interest" description="Disordered" evidence="1">
    <location>
        <begin position="351"/>
        <end position="453"/>
    </location>
</feature>
<dbReference type="InterPro" id="IPR000198">
    <property type="entry name" value="RhoGAP_dom"/>
</dbReference>
<gene>
    <name evidence="3" type="ORF">ENUP19_0036G0034</name>
</gene>
<dbReference type="SMART" id="SM00324">
    <property type="entry name" value="RhoGAP"/>
    <property type="match status" value="1"/>
</dbReference>
<dbReference type="PROSITE" id="PS50238">
    <property type="entry name" value="RHOGAP"/>
    <property type="match status" value="1"/>
</dbReference>
<evidence type="ECO:0000256" key="1">
    <source>
        <dbReference type="SAM" id="MobiDB-lite"/>
    </source>
</evidence>
<feature type="compositionally biased region" description="Polar residues" evidence="1">
    <location>
        <begin position="559"/>
        <end position="576"/>
    </location>
</feature>
<accession>A0ABQ0D9B7</accession>
<feature type="compositionally biased region" description="Basic and acidic residues" evidence="1">
    <location>
        <begin position="577"/>
        <end position="595"/>
    </location>
</feature>
<keyword evidence="4" id="KW-1185">Reference proteome</keyword>
<dbReference type="InterPro" id="IPR008936">
    <property type="entry name" value="Rho_GTPase_activation_prot"/>
</dbReference>